<evidence type="ECO:0000313" key="1">
    <source>
        <dbReference type="EMBL" id="TMW62887.1"/>
    </source>
</evidence>
<proteinExistence type="predicted"/>
<organism evidence="1 2">
    <name type="scientific">Pythium oligandrum</name>
    <name type="common">Mycoparasitic fungus</name>
    <dbReference type="NCBI Taxonomy" id="41045"/>
    <lineage>
        <taxon>Eukaryota</taxon>
        <taxon>Sar</taxon>
        <taxon>Stramenopiles</taxon>
        <taxon>Oomycota</taxon>
        <taxon>Peronosporomycetes</taxon>
        <taxon>Pythiales</taxon>
        <taxon>Pythiaceae</taxon>
        <taxon>Pythium</taxon>
    </lineage>
</organism>
<accession>A0A8K1CGF0</accession>
<name>A0A8K1CGF0_PYTOL</name>
<sequence length="203" mass="23296">MVATVVRAALRAQAVRTALQHKKVAAPVAQASLVRWMSTGGKRGGKKSEDDLYDPYKLYQDEHGKPGYREFNPDMLDDMDDFVWEESEELMADKSWPMTSGTEMFTDLLNVSPEPLAQEKLDLVLQEFYRRVEHKSLDDIKLPEISVEVPSDDPDKEALEIMKLSLLNNGRIKLDDKNEIMESLIDELNHLRKDQTTLFKDLE</sequence>
<dbReference type="EMBL" id="SPLM01000073">
    <property type="protein sequence ID" value="TMW62887.1"/>
    <property type="molecule type" value="Genomic_DNA"/>
</dbReference>
<gene>
    <name evidence="1" type="ORF">Poli38472_005505</name>
</gene>
<keyword evidence="2" id="KW-1185">Reference proteome</keyword>
<dbReference type="AlphaFoldDB" id="A0A8K1CGF0"/>
<comment type="caution">
    <text evidence="1">The sequence shown here is derived from an EMBL/GenBank/DDBJ whole genome shotgun (WGS) entry which is preliminary data.</text>
</comment>
<reference evidence="1" key="1">
    <citation type="submission" date="2019-03" db="EMBL/GenBank/DDBJ databases">
        <title>Long read genome sequence of the mycoparasitic Pythium oligandrum ATCC 38472 isolated from sugarbeet rhizosphere.</title>
        <authorList>
            <person name="Gaulin E."/>
        </authorList>
    </citation>
    <scope>NUCLEOTIDE SEQUENCE</scope>
    <source>
        <strain evidence="1">ATCC 38472_TT</strain>
    </source>
</reference>
<dbReference type="Proteomes" id="UP000794436">
    <property type="component" value="Unassembled WGS sequence"/>
</dbReference>
<evidence type="ECO:0000313" key="2">
    <source>
        <dbReference type="Proteomes" id="UP000794436"/>
    </source>
</evidence>
<protein>
    <submittedName>
        <fullName evidence="1">Uncharacterized protein</fullName>
    </submittedName>
</protein>
<dbReference type="OrthoDB" id="150644at2759"/>